<keyword evidence="3" id="KW-1185">Reference proteome</keyword>
<dbReference type="AlphaFoldDB" id="A0AAF0PD13"/>
<evidence type="ECO:0000256" key="1">
    <source>
        <dbReference type="SAM" id="Phobius"/>
    </source>
</evidence>
<dbReference type="GeneID" id="84213266"/>
<name>A0AAF0PD13_9EURY</name>
<keyword evidence="1" id="KW-0812">Transmembrane</keyword>
<dbReference type="EMBL" id="CP101873">
    <property type="protein sequence ID" value="WMT08982.1"/>
    <property type="molecule type" value="Genomic_DNA"/>
</dbReference>
<sequence length="126" mass="13517">MATVANVLSSIFNTIPELHSGQLGLLSGVLVGLLYWHGHHRSSLAALTGFYLLAIGVVPASTRGLAVVQSKPWYFCSLLLATALCAIAGRVLWTWLPFRHGVPHSSRVESRTEVAPSGRADGNGRR</sequence>
<protein>
    <submittedName>
        <fullName evidence="2">Uncharacterized protein</fullName>
    </submittedName>
</protein>
<dbReference type="Proteomes" id="UP001224926">
    <property type="component" value="Chromosome"/>
</dbReference>
<keyword evidence="1" id="KW-0472">Membrane</keyword>
<reference evidence="2 3" key="1">
    <citation type="submission" date="2022-07" db="EMBL/GenBank/DDBJ databases">
        <title>Two temperate virus in Haloterrigena jeotgali A29.</title>
        <authorList>
            <person name="Deng X."/>
        </authorList>
    </citation>
    <scope>NUCLEOTIDE SEQUENCE [LARGE SCALE GENOMIC DNA]</scope>
    <source>
        <strain evidence="2 3">A29</strain>
    </source>
</reference>
<evidence type="ECO:0000313" key="2">
    <source>
        <dbReference type="EMBL" id="WMT08982.1"/>
    </source>
</evidence>
<feature type="transmembrane region" description="Helical" evidence="1">
    <location>
        <begin position="44"/>
        <end position="66"/>
    </location>
</feature>
<dbReference type="GeneID" id="39860957"/>
<organism evidence="2 3">
    <name type="scientific">Natrinema thermotolerans</name>
    <dbReference type="NCBI Taxonomy" id="121872"/>
    <lineage>
        <taxon>Archaea</taxon>
        <taxon>Methanobacteriati</taxon>
        <taxon>Methanobacteriota</taxon>
        <taxon>Stenosarchaea group</taxon>
        <taxon>Halobacteria</taxon>
        <taxon>Halobacteriales</taxon>
        <taxon>Natrialbaceae</taxon>
        <taxon>Natrinema</taxon>
    </lineage>
</organism>
<evidence type="ECO:0000313" key="3">
    <source>
        <dbReference type="Proteomes" id="UP001224926"/>
    </source>
</evidence>
<accession>A0AAF0PD13</accession>
<proteinExistence type="predicted"/>
<keyword evidence="1" id="KW-1133">Transmembrane helix</keyword>
<dbReference type="RefSeq" id="WP_049964666.1">
    <property type="nucleotide sequence ID" value="NZ_CP101873.1"/>
</dbReference>
<feature type="transmembrane region" description="Helical" evidence="1">
    <location>
        <begin position="72"/>
        <end position="93"/>
    </location>
</feature>
<gene>
    <name evidence="2" type="ORF">NP511_04955</name>
</gene>